<evidence type="ECO:0000313" key="1">
    <source>
        <dbReference type="EMBL" id="KAG0461807.1"/>
    </source>
</evidence>
<organism evidence="1 2">
    <name type="scientific">Vanilla planifolia</name>
    <name type="common">Vanilla</name>
    <dbReference type="NCBI Taxonomy" id="51239"/>
    <lineage>
        <taxon>Eukaryota</taxon>
        <taxon>Viridiplantae</taxon>
        <taxon>Streptophyta</taxon>
        <taxon>Embryophyta</taxon>
        <taxon>Tracheophyta</taxon>
        <taxon>Spermatophyta</taxon>
        <taxon>Magnoliopsida</taxon>
        <taxon>Liliopsida</taxon>
        <taxon>Asparagales</taxon>
        <taxon>Orchidaceae</taxon>
        <taxon>Vanilloideae</taxon>
        <taxon>Vanilleae</taxon>
        <taxon>Vanilla</taxon>
    </lineage>
</organism>
<accession>A0A835Q2H3</accession>
<comment type="caution">
    <text evidence="1">The sequence shown here is derived from an EMBL/GenBank/DDBJ whole genome shotgun (WGS) entry which is preliminary data.</text>
</comment>
<reference evidence="1 2" key="1">
    <citation type="journal article" date="2020" name="Nat. Food">
        <title>A phased Vanilla planifolia genome enables genetic improvement of flavour and production.</title>
        <authorList>
            <person name="Hasing T."/>
            <person name="Tang H."/>
            <person name="Brym M."/>
            <person name="Khazi F."/>
            <person name="Huang T."/>
            <person name="Chambers A.H."/>
        </authorList>
    </citation>
    <scope>NUCLEOTIDE SEQUENCE [LARGE SCALE GENOMIC DNA]</scope>
    <source>
        <tissue evidence="1">Leaf</tissue>
    </source>
</reference>
<gene>
    <name evidence="1" type="ORF">HPP92_020283</name>
</gene>
<name>A0A835Q2H3_VANPL</name>
<proteinExistence type="predicted"/>
<dbReference type="AlphaFoldDB" id="A0A835Q2H3"/>
<evidence type="ECO:0000313" key="2">
    <source>
        <dbReference type="Proteomes" id="UP000639772"/>
    </source>
</evidence>
<protein>
    <submittedName>
        <fullName evidence="1">Uncharacterized protein</fullName>
    </submittedName>
</protein>
<dbReference type="Proteomes" id="UP000639772">
    <property type="component" value="Chromosome 11"/>
</dbReference>
<sequence>MPVGIKRRSVIARSIIIASSNRRPGEHLCPDDLSIAGRRREPLSRLAFPSIPSHLGGRPRPEVGKTGVIRVDPGVDESDHHSLTGVLRAAESRPDPRRDADIFRRVGRHLLHLDVLLEEADLPRVAKDLNDLQPPWKQTEHLNESNNKVKGENFTSSDVWIAKPLRR</sequence>
<dbReference type="EMBL" id="JADCNM010000011">
    <property type="protein sequence ID" value="KAG0461807.1"/>
    <property type="molecule type" value="Genomic_DNA"/>
</dbReference>